<proteinExistence type="inferred from homology"/>
<dbReference type="Gene3D" id="3.20.20.80">
    <property type="entry name" value="Glycosidases"/>
    <property type="match status" value="1"/>
</dbReference>
<evidence type="ECO:0000313" key="3">
    <source>
        <dbReference type="Proteomes" id="UP000095287"/>
    </source>
</evidence>
<dbReference type="GO" id="GO:0003796">
    <property type="term" value="F:lysozyme activity"/>
    <property type="evidence" value="ECO:0007669"/>
    <property type="project" value="InterPro"/>
</dbReference>
<dbReference type="Proteomes" id="UP000095287">
    <property type="component" value="Unplaced"/>
</dbReference>
<keyword evidence="2" id="KW-0732">Signal</keyword>
<dbReference type="PANTHER" id="PTHR23208:SF36">
    <property type="entry name" value="LYSOZYME-RELATED"/>
    <property type="match status" value="1"/>
</dbReference>
<dbReference type="GO" id="GO:0007165">
    <property type="term" value="P:signal transduction"/>
    <property type="evidence" value="ECO:0007669"/>
    <property type="project" value="TreeGrafter"/>
</dbReference>
<protein>
    <submittedName>
        <fullName evidence="4">Glycosyl hydrolase family 25</fullName>
    </submittedName>
</protein>
<dbReference type="PANTHER" id="PTHR23208">
    <property type="entry name" value="LYSOZYME PROTEIN"/>
    <property type="match status" value="1"/>
</dbReference>
<sequence>MLTWTTEESTTTMNCLYTLCLIGLIGSSLATIGLDSTDSISVSGFNCLRNEGYKFFLGRAWRSNGLYDETGIQNIKNARAAGWIYVDAYIFPCLASHCAAPGNQVLATIDKLREEGAKFGMLWLDIEIFDWPANHAHNQQIIRDMVQAGESRGVKLGIYTNYNNWQSIVGANWSEFSRLPLWWARYNGQQSNSGYSPFGGWSKPAIHQYSGDVQGGCGVDMDQNWY</sequence>
<comment type="similarity">
    <text evidence="1">Belongs to the glycosyl hydrolase 25 family.</text>
</comment>
<dbReference type="Pfam" id="PF01183">
    <property type="entry name" value="Glyco_hydro_25"/>
    <property type="match status" value="1"/>
</dbReference>
<keyword evidence="3" id="KW-1185">Reference proteome</keyword>
<dbReference type="SUPFAM" id="SSF51445">
    <property type="entry name" value="(Trans)glycosidases"/>
    <property type="match status" value="1"/>
</dbReference>
<dbReference type="GO" id="GO:0016998">
    <property type="term" value="P:cell wall macromolecule catabolic process"/>
    <property type="evidence" value="ECO:0007669"/>
    <property type="project" value="InterPro"/>
</dbReference>
<dbReference type="InterPro" id="IPR017853">
    <property type="entry name" value="GH"/>
</dbReference>
<reference evidence="4" key="1">
    <citation type="submission" date="2016-11" db="UniProtKB">
        <authorList>
            <consortium name="WormBaseParasite"/>
        </authorList>
    </citation>
    <scope>IDENTIFICATION</scope>
</reference>
<accession>A0A1I8ANH8</accession>
<name>A0A1I8ANH8_9BILA</name>
<dbReference type="GO" id="GO:0045087">
    <property type="term" value="P:innate immune response"/>
    <property type="evidence" value="ECO:0007669"/>
    <property type="project" value="TreeGrafter"/>
</dbReference>
<dbReference type="InterPro" id="IPR002053">
    <property type="entry name" value="Glyco_hydro_25"/>
</dbReference>
<evidence type="ECO:0000256" key="1">
    <source>
        <dbReference type="ARBA" id="ARBA00010646"/>
    </source>
</evidence>
<evidence type="ECO:0000313" key="4">
    <source>
        <dbReference type="WBParaSite" id="L893_g7257.t1"/>
    </source>
</evidence>
<dbReference type="WBParaSite" id="L893_g7257.t1">
    <property type="protein sequence ID" value="L893_g7257.t1"/>
    <property type="gene ID" value="L893_g7257"/>
</dbReference>
<dbReference type="InterPro" id="IPR051595">
    <property type="entry name" value="GH25_Enzymes"/>
</dbReference>
<dbReference type="PROSITE" id="PS51904">
    <property type="entry name" value="GLYCOSYL_HYDROL_F25_2"/>
    <property type="match status" value="1"/>
</dbReference>
<organism evidence="3 4">
    <name type="scientific">Steinernema glaseri</name>
    <dbReference type="NCBI Taxonomy" id="37863"/>
    <lineage>
        <taxon>Eukaryota</taxon>
        <taxon>Metazoa</taxon>
        <taxon>Ecdysozoa</taxon>
        <taxon>Nematoda</taxon>
        <taxon>Chromadorea</taxon>
        <taxon>Rhabditida</taxon>
        <taxon>Tylenchina</taxon>
        <taxon>Panagrolaimomorpha</taxon>
        <taxon>Strongyloidoidea</taxon>
        <taxon>Steinernematidae</taxon>
        <taxon>Steinernema</taxon>
    </lineage>
</organism>
<evidence type="ECO:0000256" key="2">
    <source>
        <dbReference type="ARBA" id="ARBA00022729"/>
    </source>
</evidence>
<dbReference type="AlphaFoldDB" id="A0A1I8ANH8"/>
<dbReference type="GO" id="GO:0009253">
    <property type="term" value="P:peptidoglycan catabolic process"/>
    <property type="evidence" value="ECO:0007669"/>
    <property type="project" value="InterPro"/>
</dbReference>
<dbReference type="CDD" id="cd06416">
    <property type="entry name" value="GH25_Lys1-like"/>
    <property type="match status" value="1"/>
</dbReference>